<dbReference type="OrthoDB" id="1231908at2"/>
<evidence type="ECO:0000313" key="1">
    <source>
        <dbReference type="EMBL" id="SFJ19019.1"/>
    </source>
</evidence>
<dbReference type="STRING" id="1150112.SAMN04487893_10460"/>
<name>A0A1I3PC76_9FLAO</name>
<protein>
    <submittedName>
        <fullName evidence="1">Uncharacterized protein</fullName>
    </submittedName>
</protein>
<dbReference type="RefSeq" id="WP_090678356.1">
    <property type="nucleotide sequence ID" value="NZ_FORU01000004.1"/>
</dbReference>
<dbReference type="EMBL" id="FORU01000004">
    <property type="protein sequence ID" value="SFJ19019.1"/>
    <property type="molecule type" value="Genomic_DNA"/>
</dbReference>
<accession>A0A1I3PC76</accession>
<gene>
    <name evidence="1" type="ORF">SAMN04487893_10460</name>
</gene>
<sequence>MKNPINKIDQLPISVGFRENLEEICNEKLMLNCWLSSTPLNPIPLLVIQLSDKADLKHYRNQQWAVDCLKKDNTHISFFNTEKLSEHENSGTLFLDIHCQKSKLYYSTTLFEFSQYRSQENHKLFVEKYKALDFHVRDYLENPSNSCFLGGGYYVYRSLEFYVDYMELLLLGFKYSNDDLHLTERLDNLEMILPYLKTFFLIDERNDKFLINQMIQDFKENNYYFEDWINESISILNKCNELVQTIVNNHYLIKSRKELIELQQPQSHSEVLELIQLSTILSTNENVMELYHFHTKTFIKQEQIQKQYFILLIVANPNITTSSELNKMLSSYTNDNVEFYFVIETLIRLQNSLYYIYNFIKDKLIHAKCFYKRDSLSPFIHWTYYNDLTVSKEELFVDEKIISIENTSLNILIEQKEIPKNILLSNTEITNLTLNITKVLVYDKTCYYNDDANDLGVFLGLAFYCDDNFTNKWHRIHETIDLYKICTTDEEVYVDIETATKILNFFQELYDEILVQ</sequence>
<evidence type="ECO:0000313" key="2">
    <source>
        <dbReference type="Proteomes" id="UP000243887"/>
    </source>
</evidence>
<reference evidence="2" key="1">
    <citation type="submission" date="2016-10" db="EMBL/GenBank/DDBJ databases">
        <authorList>
            <person name="Varghese N."/>
            <person name="Submissions S."/>
        </authorList>
    </citation>
    <scope>NUCLEOTIDE SEQUENCE [LARGE SCALE GENOMIC DNA]</scope>
    <source>
        <strain evidence="2">DSM 26542</strain>
    </source>
</reference>
<keyword evidence="2" id="KW-1185">Reference proteome</keyword>
<proteinExistence type="predicted"/>
<organism evidence="1 2">
    <name type="scientific">Myroides guanonis</name>
    <dbReference type="NCBI Taxonomy" id="1150112"/>
    <lineage>
        <taxon>Bacteria</taxon>
        <taxon>Pseudomonadati</taxon>
        <taxon>Bacteroidota</taxon>
        <taxon>Flavobacteriia</taxon>
        <taxon>Flavobacteriales</taxon>
        <taxon>Flavobacteriaceae</taxon>
        <taxon>Myroides</taxon>
    </lineage>
</organism>
<dbReference type="Proteomes" id="UP000243887">
    <property type="component" value="Unassembled WGS sequence"/>
</dbReference>
<dbReference type="AlphaFoldDB" id="A0A1I3PC76"/>